<gene>
    <name evidence="6" type="ORF">BSTOLATCC_MIC18837</name>
</gene>
<evidence type="ECO:0000256" key="5">
    <source>
        <dbReference type="SAM" id="Phobius"/>
    </source>
</evidence>
<dbReference type="AlphaFoldDB" id="A0AAU9J788"/>
<keyword evidence="2 5" id="KW-0812">Transmembrane</keyword>
<accession>A0AAU9J788</accession>
<evidence type="ECO:0000313" key="7">
    <source>
        <dbReference type="Proteomes" id="UP001162131"/>
    </source>
</evidence>
<feature type="transmembrane region" description="Helical" evidence="5">
    <location>
        <begin position="131"/>
        <end position="156"/>
    </location>
</feature>
<feature type="transmembrane region" description="Helical" evidence="5">
    <location>
        <begin position="162"/>
        <end position="180"/>
    </location>
</feature>
<feature type="transmembrane region" description="Helical" evidence="5">
    <location>
        <begin position="333"/>
        <end position="354"/>
    </location>
</feature>
<evidence type="ECO:0000256" key="3">
    <source>
        <dbReference type="ARBA" id="ARBA00022989"/>
    </source>
</evidence>
<feature type="transmembrane region" description="Helical" evidence="5">
    <location>
        <begin position="360"/>
        <end position="380"/>
    </location>
</feature>
<dbReference type="EMBL" id="CAJZBQ010000018">
    <property type="protein sequence ID" value="CAG9317593.1"/>
    <property type="molecule type" value="Genomic_DNA"/>
</dbReference>
<dbReference type="PANTHER" id="PTHR10924:SF6">
    <property type="entry name" value="SOLUTE CARRIER FAMILY 49 MEMBER A3"/>
    <property type="match status" value="1"/>
</dbReference>
<feature type="transmembrane region" description="Helical" evidence="5">
    <location>
        <begin position="243"/>
        <end position="263"/>
    </location>
</feature>
<keyword evidence="7" id="KW-1185">Reference proteome</keyword>
<feature type="transmembrane region" description="Helical" evidence="5">
    <location>
        <begin position="300"/>
        <end position="321"/>
    </location>
</feature>
<dbReference type="PANTHER" id="PTHR10924">
    <property type="entry name" value="MAJOR FACILITATOR SUPERFAMILY PROTEIN-RELATED"/>
    <property type="match status" value="1"/>
</dbReference>
<dbReference type="Gene3D" id="1.20.1250.20">
    <property type="entry name" value="MFS general substrate transporter like domains"/>
    <property type="match status" value="2"/>
</dbReference>
<dbReference type="Proteomes" id="UP001162131">
    <property type="component" value="Unassembled WGS sequence"/>
</dbReference>
<sequence>MSFSQRRWVMLTLYCAVSFINGVAFCALDPVDRLAEEYYGVGTSLVSLFAVSFGAMYLPLAPFASWGLGISYHWSMMISWIVTFIGCWLKYLAFTNYTLACIGIFLVASVNAPILAGCSPLAVRWFPRNEWVLCTSIASISNFVGMGASFIASPYLNDMDLINLWHAIFSTIFLVLNVIYSKNDPEFEKSTGLIEGFKKALKNKMIMWIVMCSSSGIAASYTVIAILLVILEPDGLSAKQVGWIGFDMVMMGMLGGLIATYLVANYNAITTPLRIFLVGSILSTILWACIRASFSLSISGAALHGATLIGHLPLGISAAVIEDRTIEESITTNMIFFMANLLCTIYTYPVQYYYEITDSTGLWAIAILVLVSFLPLIFIYRSPVEDKSSVKPSENLLQN</sequence>
<protein>
    <submittedName>
        <fullName evidence="6">Uncharacterized protein</fullName>
    </submittedName>
</protein>
<dbReference type="GO" id="GO:0016020">
    <property type="term" value="C:membrane"/>
    <property type="evidence" value="ECO:0007669"/>
    <property type="project" value="UniProtKB-SubCell"/>
</dbReference>
<comment type="caution">
    <text evidence="6">The sequence shown here is derived from an EMBL/GenBank/DDBJ whole genome shotgun (WGS) entry which is preliminary data.</text>
</comment>
<dbReference type="SUPFAM" id="SSF103473">
    <property type="entry name" value="MFS general substrate transporter"/>
    <property type="match status" value="1"/>
</dbReference>
<dbReference type="InterPro" id="IPR049680">
    <property type="entry name" value="FLVCR1-2_SLC49-like"/>
</dbReference>
<organism evidence="6 7">
    <name type="scientific">Blepharisma stoltei</name>
    <dbReference type="NCBI Taxonomy" id="1481888"/>
    <lineage>
        <taxon>Eukaryota</taxon>
        <taxon>Sar</taxon>
        <taxon>Alveolata</taxon>
        <taxon>Ciliophora</taxon>
        <taxon>Postciliodesmatophora</taxon>
        <taxon>Heterotrichea</taxon>
        <taxon>Heterotrichida</taxon>
        <taxon>Blepharismidae</taxon>
        <taxon>Blepharisma</taxon>
    </lineage>
</organism>
<evidence type="ECO:0000256" key="4">
    <source>
        <dbReference type="ARBA" id="ARBA00023136"/>
    </source>
</evidence>
<reference evidence="6" key="1">
    <citation type="submission" date="2021-09" db="EMBL/GenBank/DDBJ databases">
        <authorList>
            <consortium name="AG Swart"/>
            <person name="Singh M."/>
            <person name="Singh A."/>
            <person name="Seah K."/>
            <person name="Emmerich C."/>
        </authorList>
    </citation>
    <scope>NUCLEOTIDE SEQUENCE</scope>
    <source>
        <strain evidence="6">ATCC30299</strain>
    </source>
</reference>
<dbReference type="Pfam" id="PF07690">
    <property type="entry name" value="MFS_1"/>
    <property type="match status" value="1"/>
</dbReference>
<evidence type="ECO:0000313" key="6">
    <source>
        <dbReference type="EMBL" id="CAG9317593.1"/>
    </source>
</evidence>
<evidence type="ECO:0000256" key="1">
    <source>
        <dbReference type="ARBA" id="ARBA00004141"/>
    </source>
</evidence>
<feature type="transmembrane region" description="Helical" evidence="5">
    <location>
        <begin position="38"/>
        <end position="60"/>
    </location>
</feature>
<dbReference type="InterPro" id="IPR036259">
    <property type="entry name" value="MFS_trans_sf"/>
</dbReference>
<proteinExistence type="predicted"/>
<feature type="transmembrane region" description="Helical" evidence="5">
    <location>
        <begin position="275"/>
        <end position="294"/>
    </location>
</feature>
<dbReference type="GO" id="GO:0022857">
    <property type="term" value="F:transmembrane transporter activity"/>
    <property type="evidence" value="ECO:0007669"/>
    <property type="project" value="InterPro"/>
</dbReference>
<keyword evidence="3 5" id="KW-1133">Transmembrane helix</keyword>
<feature type="transmembrane region" description="Helical" evidence="5">
    <location>
        <begin position="206"/>
        <end position="231"/>
    </location>
</feature>
<dbReference type="InterPro" id="IPR011701">
    <property type="entry name" value="MFS"/>
</dbReference>
<name>A0AAU9J788_9CILI</name>
<feature type="transmembrane region" description="Helical" evidence="5">
    <location>
        <begin position="97"/>
        <end position="119"/>
    </location>
</feature>
<comment type="subcellular location">
    <subcellularLocation>
        <location evidence="1">Membrane</location>
        <topology evidence="1">Multi-pass membrane protein</topology>
    </subcellularLocation>
</comment>
<keyword evidence="4 5" id="KW-0472">Membrane</keyword>
<feature type="transmembrane region" description="Helical" evidence="5">
    <location>
        <begin position="72"/>
        <end position="91"/>
    </location>
</feature>
<evidence type="ECO:0000256" key="2">
    <source>
        <dbReference type="ARBA" id="ARBA00022692"/>
    </source>
</evidence>